<keyword evidence="14" id="KW-1185">Reference proteome</keyword>
<proteinExistence type="inferred from homology"/>
<protein>
    <recommendedName>
        <fullName evidence="11">Type I restriction enzyme endonuclease subunit</fullName>
        <shortName evidence="11">R protein</shortName>
        <ecNumber evidence="11">3.1.21.3</ecNumber>
    </recommendedName>
</protein>
<keyword evidence="9 11" id="KW-0067">ATP-binding</keyword>
<comment type="function">
    <text evidence="11">Subunit R is required for both nuclease and ATPase activities, but not for modification.</text>
</comment>
<dbReference type="InterPro" id="IPR004473">
    <property type="entry name" value="Restrct_endonuc_typeI_HsdR"/>
</dbReference>
<dbReference type="GO" id="GO:0005524">
    <property type="term" value="F:ATP binding"/>
    <property type="evidence" value="ECO:0007669"/>
    <property type="project" value="UniProtKB-KW"/>
</dbReference>
<comment type="subunit">
    <text evidence="3 11">The type I restriction/modification system is composed of three polypeptides R, M and S.</text>
</comment>
<dbReference type="Gene3D" id="3.40.50.300">
    <property type="entry name" value="P-loop containing nucleotide triphosphate hydrolases"/>
    <property type="match status" value="2"/>
</dbReference>
<dbReference type="Gene3D" id="3.90.1570.50">
    <property type="match status" value="1"/>
</dbReference>
<evidence type="ECO:0000256" key="4">
    <source>
        <dbReference type="ARBA" id="ARBA00022722"/>
    </source>
</evidence>
<evidence type="ECO:0000256" key="7">
    <source>
        <dbReference type="ARBA" id="ARBA00022759"/>
    </source>
</evidence>
<evidence type="ECO:0000313" key="14">
    <source>
        <dbReference type="Proteomes" id="UP000516117"/>
    </source>
</evidence>
<dbReference type="NCBIfam" id="TIGR00348">
    <property type="entry name" value="hsdR"/>
    <property type="match status" value="1"/>
</dbReference>
<dbReference type="Proteomes" id="UP000516117">
    <property type="component" value="Chromosome"/>
</dbReference>
<accession>A0A7H0H5Q3</accession>
<dbReference type="PROSITE" id="PS51192">
    <property type="entry name" value="HELICASE_ATP_BIND_1"/>
    <property type="match status" value="1"/>
</dbReference>
<dbReference type="SUPFAM" id="SSF52540">
    <property type="entry name" value="P-loop containing nucleoside triphosphate hydrolases"/>
    <property type="match status" value="2"/>
</dbReference>
<evidence type="ECO:0000256" key="3">
    <source>
        <dbReference type="ARBA" id="ARBA00011296"/>
    </source>
</evidence>
<dbReference type="InterPro" id="IPR051268">
    <property type="entry name" value="Type-I_R_enzyme_R_subunit"/>
</dbReference>
<evidence type="ECO:0000256" key="9">
    <source>
        <dbReference type="ARBA" id="ARBA00022840"/>
    </source>
</evidence>
<keyword evidence="8 11" id="KW-0378">Hydrolase</keyword>
<dbReference type="EC" id="3.1.21.3" evidence="11"/>
<keyword evidence="6 11" id="KW-0680">Restriction system</keyword>
<dbReference type="REBASE" id="443432">
    <property type="entry name" value="Tde17540ORF17455P"/>
</dbReference>
<evidence type="ECO:0000256" key="2">
    <source>
        <dbReference type="ARBA" id="ARBA00008598"/>
    </source>
</evidence>
<evidence type="ECO:0000256" key="5">
    <source>
        <dbReference type="ARBA" id="ARBA00022741"/>
    </source>
</evidence>
<dbReference type="KEGG" id="tdf:H9L22_17470"/>
<dbReference type="PANTHER" id="PTHR30195">
    <property type="entry name" value="TYPE I SITE-SPECIFIC DEOXYRIBONUCLEASE PROTEIN SUBUNIT M AND R"/>
    <property type="match status" value="1"/>
</dbReference>
<reference evidence="13 14" key="1">
    <citation type="submission" date="2020-08" db="EMBL/GenBank/DDBJ databases">
        <title>Genome sequence of Tessaracoccus defluvii JCM 17540T.</title>
        <authorList>
            <person name="Hyun D.-W."/>
            <person name="Bae J.-W."/>
        </authorList>
    </citation>
    <scope>NUCLEOTIDE SEQUENCE [LARGE SCALE GENOMIC DNA]</scope>
    <source>
        <strain evidence="13 14">JCM 17540</strain>
    </source>
</reference>
<dbReference type="GO" id="GO:0009307">
    <property type="term" value="P:DNA restriction-modification system"/>
    <property type="evidence" value="ECO:0007669"/>
    <property type="project" value="UniProtKB-KW"/>
</dbReference>
<dbReference type="InterPro" id="IPR007409">
    <property type="entry name" value="Restrct_endonuc_type1_HsdR_N"/>
</dbReference>
<dbReference type="EMBL" id="CP060789">
    <property type="protein sequence ID" value="QNP55869.1"/>
    <property type="molecule type" value="Genomic_DNA"/>
</dbReference>
<dbReference type="InterPro" id="IPR027417">
    <property type="entry name" value="P-loop_NTPase"/>
</dbReference>
<keyword evidence="10 11" id="KW-0238">DNA-binding</keyword>
<comment type="similarity">
    <text evidence="2 11">Belongs to the HsdR family.</text>
</comment>
<evidence type="ECO:0000256" key="8">
    <source>
        <dbReference type="ARBA" id="ARBA00022801"/>
    </source>
</evidence>
<dbReference type="InterPro" id="IPR040980">
    <property type="entry name" value="SWI2_SNF2"/>
</dbReference>
<dbReference type="InterPro" id="IPR055180">
    <property type="entry name" value="HsdR_RecA-like_helicase_dom_2"/>
</dbReference>
<evidence type="ECO:0000259" key="12">
    <source>
        <dbReference type="PROSITE" id="PS51192"/>
    </source>
</evidence>
<keyword evidence="7 13" id="KW-0255">Endonuclease</keyword>
<dbReference type="PANTHER" id="PTHR30195:SF15">
    <property type="entry name" value="TYPE I RESTRICTION ENZYME HINDI ENDONUCLEASE SUBUNIT"/>
    <property type="match status" value="1"/>
</dbReference>
<comment type="catalytic activity">
    <reaction evidence="1 11">
        <text>Endonucleolytic cleavage of DNA to give random double-stranded fragments with terminal 5'-phosphates, ATP is simultaneously hydrolyzed.</text>
        <dbReference type="EC" id="3.1.21.3"/>
    </reaction>
</comment>
<dbReference type="CDD" id="cd22332">
    <property type="entry name" value="HsdR_N"/>
    <property type="match status" value="1"/>
</dbReference>
<evidence type="ECO:0000256" key="11">
    <source>
        <dbReference type="RuleBase" id="RU364115"/>
    </source>
</evidence>
<dbReference type="Pfam" id="PF04313">
    <property type="entry name" value="HSDR_N"/>
    <property type="match status" value="1"/>
</dbReference>
<evidence type="ECO:0000256" key="10">
    <source>
        <dbReference type="ARBA" id="ARBA00023125"/>
    </source>
</evidence>
<keyword evidence="5 11" id="KW-0547">Nucleotide-binding</keyword>
<evidence type="ECO:0000256" key="6">
    <source>
        <dbReference type="ARBA" id="ARBA00022747"/>
    </source>
</evidence>
<evidence type="ECO:0000313" key="13">
    <source>
        <dbReference type="EMBL" id="QNP55869.1"/>
    </source>
</evidence>
<dbReference type="SMART" id="SM00487">
    <property type="entry name" value="DEXDc"/>
    <property type="match status" value="1"/>
</dbReference>
<dbReference type="GO" id="GO:0003677">
    <property type="term" value="F:DNA binding"/>
    <property type="evidence" value="ECO:0007669"/>
    <property type="project" value="UniProtKB-KW"/>
</dbReference>
<dbReference type="AlphaFoldDB" id="A0A7H0H5Q3"/>
<dbReference type="Pfam" id="PF22679">
    <property type="entry name" value="T1R_D3-like"/>
    <property type="match status" value="1"/>
</dbReference>
<keyword evidence="4" id="KW-0540">Nuclease</keyword>
<dbReference type="InterPro" id="IPR014001">
    <property type="entry name" value="Helicase_ATP-bd"/>
</dbReference>
<organism evidence="13 14">
    <name type="scientific">Tessaracoccus defluvii</name>
    <dbReference type="NCBI Taxonomy" id="1285901"/>
    <lineage>
        <taxon>Bacteria</taxon>
        <taxon>Bacillati</taxon>
        <taxon>Actinomycetota</taxon>
        <taxon>Actinomycetes</taxon>
        <taxon>Propionibacteriales</taxon>
        <taxon>Propionibacteriaceae</taxon>
        <taxon>Tessaracoccus</taxon>
    </lineage>
</organism>
<dbReference type="GO" id="GO:0009035">
    <property type="term" value="F:type I site-specific deoxyribonuclease activity"/>
    <property type="evidence" value="ECO:0007669"/>
    <property type="project" value="UniProtKB-EC"/>
</dbReference>
<gene>
    <name evidence="13" type="ORF">H9L22_17470</name>
</gene>
<name>A0A7H0H5Q3_9ACTN</name>
<sequence>MAGMTEHNSVQQPLVDELVRLGWSYFTGKSLDRQLEQVFIESEVVDALVRLNPDVAEVPARAFEVVKLLRNLTFQVDDEGLVETNRDAMSWLRGLQTHKFVGADAFRPVRLIDFENPANNRFAVADEVSFGSPGSNARFDIVLFVNGLPLVVGETKTAFKQKVSWITAANEVADHYETKSAPFFTTNVFSFATEGRELMYGATGARVEHWMTAGPTKDHPLLSDVLAAARWLLAPATVLKFLNSFTLFETPEDNSGSASLIKLIARYMQFEAVELMVGRAHEGQSRRGLIYHTQGSGKTLAMVFAAGQLLQDPVLANPTVVLVADRVDLVRNAWDQFRTTHMPRLLAPATAKALQDTLGAADRRGLIFMTVHKFAGAASDLNTRGNIVVLVDEAHRTQEGNLGLTMRAALPNALFFAFTGTPIAKLDRNTFATFGDPADEKKTLHAYTSDQSIADGMTVPIHVDPRLVTFQLDKDAVDEAFKELTDAEDLDEESAEVLVRRGSRVDVVFANPARMEAVCADIVDHFYSTIDPLGMKAQVVVFDRAACVAYHKQLTHLLEQRHAQGHPLDEAAVVMHVTNAKGEDEEWAQHRRSEAEEGELLRRFRTHGDPLKVLVVTSRLGTGFNAPIEAAMYLDKPMKDHTLFQTITRTNRTWRNPETGQEKRYGLVVDYVGLGSGFARAMAPANGDQDPRSVEVDALIDQFEAELDATMRWFAGIDHTVIASTTLLECQQRIAKEKDQEAFVTSFLLLEGIWEACWPHLRLRAHTEAYRFLAKIYASIAPVGPRLDLVWTRLGAKTLDIVFEHMTDVKVTQSNAVVVADADTIRRLEEEGLLPGLEEVEHKTANEVLDTLYARLKKRLEGPNGDHPVYQSLAERLENLRQRTIAEAQQSIEWLREAFTLAKDVTAAEKAEDEAGVDGLNLLPDPNVFALTQIFLEYSTPDMPVMIERVVEEVDSIVKEVTAGNAGWASTQKGDMAVRKEVRLVLKDKGLHTVPGLFDRAYEYIAEHY</sequence>
<dbReference type="Pfam" id="PF18766">
    <property type="entry name" value="SWI2_SNF2"/>
    <property type="match status" value="1"/>
</dbReference>
<evidence type="ECO:0000256" key="1">
    <source>
        <dbReference type="ARBA" id="ARBA00000851"/>
    </source>
</evidence>
<feature type="domain" description="Helicase ATP-binding" evidence="12">
    <location>
        <begin position="279"/>
        <end position="440"/>
    </location>
</feature>